<gene>
    <name evidence="1" type="ORF">BV25DRAFT_1830012</name>
</gene>
<dbReference type="Proteomes" id="UP000814140">
    <property type="component" value="Unassembled WGS sequence"/>
</dbReference>
<evidence type="ECO:0000313" key="1">
    <source>
        <dbReference type="EMBL" id="KAI0058564.1"/>
    </source>
</evidence>
<dbReference type="EMBL" id="MU277234">
    <property type="protein sequence ID" value="KAI0058564.1"/>
    <property type="molecule type" value="Genomic_DNA"/>
</dbReference>
<keyword evidence="2" id="KW-1185">Reference proteome</keyword>
<sequence>MSKKPMLILPPELDYGTTSTRDSQRDALLHFGVAVPTKKIFRYALKHGLVDPATEMPKDFVYMMSILRKVKQDLQTSTKTPSLYTKYPVAHQWDPSEPIVFVLYSDNNQARMKEKLRDEKATAEAIRAIFEIEEPVMWHWDYTQCLDSLQTCPPIGGRGDPNKRIIVICRAGLAVCPAHEDQTKAGS</sequence>
<reference evidence="1" key="2">
    <citation type="journal article" date="2022" name="New Phytol.">
        <title>Evolutionary transition to the ectomycorrhizal habit in the genomes of a hyperdiverse lineage of mushroom-forming fungi.</title>
        <authorList>
            <person name="Looney B."/>
            <person name="Miyauchi S."/>
            <person name="Morin E."/>
            <person name="Drula E."/>
            <person name="Courty P.E."/>
            <person name="Kohler A."/>
            <person name="Kuo A."/>
            <person name="LaButti K."/>
            <person name="Pangilinan J."/>
            <person name="Lipzen A."/>
            <person name="Riley R."/>
            <person name="Andreopoulos W."/>
            <person name="He G."/>
            <person name="Johnson J."/>
            <person name="Nolan M."/>
            <person name="Tritt A."/>
            <person name="Barry K.W."/>
            <person name="Grigoriev I.V."/>
            <person name="Nagy L.G."/>
            <person name="Hibbett D."/>
            <person name="Henrissat B."/>
            <person name="Matheny P.B."/>
            <person name="Labbe J."/>
            <person name="Martin F.M."/>
        </authorList>
    </citation>
    <scope>NUCLEOTIDE SEQUENCE</scope>
    <source>
        <strain evidence="1">HHB10654</strain>
    </source>
</reference>
<proteinExistence type="predicted"/>
<reference evidence="1" key="1">
    <citation type="submission" date="2021-03" db="EMBL/GenBank/DDBJ databases">
        <authorList>
            <consortium name="DOE Joint Genome Institute"/>
            <person name="Ahrendt S."/>
            <person name="Looney B.P."/>
            <person name="Miyauchi S."/>
            <person name="Morin E."/>
            <person name="Drula E."/>
            <person name="Courty P.E."/>
            <person name="Chicoki N."/>
            <person name="Fauchery L."/>
            <person name="Kohler A."/>
            <person name="Kuo A."/>
            <person name="Labutti K."/>
            <person name="Pangilinan J."/>
            <person name="Lipzen A."/>
            <person name="Riley R."/>
            <person name="Andreopoulos W."/>
            <person name="He G."/>
            <person name="Johnson J."/>
            <person name="Barry K.W."/>
            <person name="Grigoriev I.V."/>
            <person name="Nagy L."/>
            <person name="Hibbett D."/>
            <person name="Henrissat B."/>
            <person name="Matheny P.B."/>
            <person name="Labbe J."/>
            <person name="Martin F."/>
        </authorList>
    </citation>
    <scope>NUCLEOTIDE SEQUENCE</scope>
    <source>
        <strain evidence="1">HHB10654</strain>
    </source>
</reference>
<comment type="caution">
    <text evidence="1">The sequence shown here is derived from an EMBL/GenBank/DDBJ whole genome shotgun (WGS) entry which is preliminary data.</text>
</comment>
<name>A0ACB8SPY9_9AGAM</name>
<protein>
    <submittedName>
        <fullName evidence="1">Uncharacterized protein</fullName>
    </submittedName>
</protein>
<accession>A0ACB8SPY9</accession>
<evidence type="ECO:0000313" key="2">
    <source>
        <dbReference type="Proteomes" id="UP000814140"/>
    </source>
</evidence>
<organism evidence="1 2">
    <name type="scientific">Artomyces pyxidatus</name>
    <dbReference type="NCBI Taxonomy" id="48021"/>
    <lineage>
        <taxon>Eukaryota</taxon>
        <taxon>Fungi</taxon>
        <taxon>Dikarya</taxon>
        <taxon>Basidiomycota</taxon>
        <taxon>Agaricomycotina</taxon>
        <taxon>Agaricomycetes</taxon>
        <taxon>Russulales</taxon>
        <taxon>Auriscalpiaceae</taxon>
        <taxon>Artomyces</taxon>
    </lineage>
</organism>